<proteinExistence type="predicted"/>
<sequence>MCVRTAHTLRRDWRFCTDCGLLVNYSLILLIKKSNDEAIVVINPSGYKTQRELSSGLKHKNPESCRPIANIFL</sequence>
<accession>A0AA36UFL4</accession>
<comment type="caution">
    <text evidence="1">The sequence shown here is derived from an EMBL/GenBank/DDBJ whole genome shotgun (WGS) entry which is preliminary data.</text>
</comment>
<dbReference type="EMBL" id="AFQE01000169">
    <property type="protein sequence ID" value="EGQ73199.1"/>
    <property type="molecule type" value="Genomic_DNA"/>
</dbReference>
<evidence type="ECO:0000313" key="1">
    <source>
        <dbReference type="EMBL" id="EGQ73199.1"/>
    </source>
</evidence>
<reference evidence="1 2" key="1">
    <citation type="submission" date="2011-05" db="EMBL/GenBank/DDBJ databases">
        <authorList>
            <person name="Muzny D."/>
            <person name="Qin X."/>
            <person name="Deng J."/>
            <person name="Jiang H."/>
            <person name="Liu Y."/>
            <person name="Qu J."/>
            <person name="Song X.-Z."/>
            <person name="Zhang L."/>
            <person name="Thornton R."/>
            <person name="Coyle M."/>
            <person name="Francisco L."/>
            <person name="Jackson L."/>
            <person name="Javaid M."/>
            <person name="Korchina V."/>
            <person name="Kovar C."/>
            <person name="Mata R."/>
            <person name="Mathew T."/>
            <person name="Ngo R."/>
            <person name="Nguyen L."/>
            <person name="Nguyen N."/>
            <person name="Okwuonu G."/>
            <person name="Ongeri F."/>
            <person name="Pham C."/>
            <person name="Simmons D."/>
            <person name="Wilczek-Boney K."/>
            <person name="Hale W."/>
            <person name="Jakkamsetti A."/>
            <person name="Pham P."/>
            <person name="Ruth R."/>
            <person name="San Lucas F."/>
            <person name="Warren J."/>
            <person name="Zhang J."/>
            <person name="Zhao Z."/>
            <person name="Zhou C."/>
            <person name="Zhu D."/>
            <person name="Lee S."/>
            <person name="Bess C."/>
            <person name="Blankenburg K."/>
            <person name="Forbes L."/>
            <person name="Fu Q."/>
            <person name="Gubbala S."/>
            <person name="Hirani K."/>
            <person name="Jayaseelan J.C."/>
            <person name="Lara F."/>
            <person name="Munidasa M."/>
            <person name="Palculict T."/>
            <person name="Patil S."/>
            <person name="Pu L.-L."/>
            <person name="Saada N."/>
            <person name="Tang L."/>
            <person name="Weissenberger G."/>
            <person name="Zhu Y."/>
            <person name="Hemphill L."/>
            <person name="Shang Y."/>
            <person name="Youmans B."/>
            <person name="Ayvaz T."/>
            <person name="Ross M."/>
            <person name="Santibanez J."/>
            <person name="Aqrawi P."/>
            <person name="Gross S."/>
            <person name="Joshi V."/>
            <person name="Fowler G."/>
            <person name="Nazareth L."/>
            <person name="Reid J."/>
            <person name="Worley K."/>
            <person name="Petrosino J."/>
            <person name="Highlander S."/>
            <person name="Gibbs R."/>
        </authorList>
    </citation>
    <scope>NUCLEOTIDE SEQUENCE [LARGE SCALE GENOMIC DNA]</scope>
    <source>
        <strain evidence="1 2">ATCC 33926</strain>
    </source>
</reference>
<feature type="non-terminal residue" evidence="1">
    <location>
        <position position="73"/>
    </location>
</feature>
<evidence type="ECO:0000313" key="2">
    <source>
        <dbReference type="Proteomes" id="UP000004982"/>
    </source>
</evidence>
<name>A0AA36UFL4_9NEIS</name>
<dbReference type="AlphaFoldDB" id="A0AA36UFL4"/>
<dbReference type="Proteomes" id="UP000004982">
    <property type="component" value="Unassembled WGS sequence"/>
</dbReference>
<protein>
    <submittedName>
        <fullName evidence="1">Uncharacterized protein</fullName>
    </submittedName>
</protein>
<organism evidence="1 2">
    <name type="scientific">Neisseria macacae ATCC 33926</name>
    <dbReference type="NCBI Taxonomy" id="997348"/>
    <lineage>
        <taxon>Bacteria</taxon>
        <taxon>Pseudomonadati</taxon>
        <taxon>Pseudomonadota</taxon>
        <taxon>Betaproteobacteria</taxon>
        <taxon>Neisseriales</taxon>
        <taxon>Neisseriaceae</taxon>
        <taxon>Neisseria</taxon>
    </lineage>
</organism>
<gene>
    <name evidence="1" type="ORF">HMPREF9418_2963</name>
</gene>